<dbReference type="AlphaFoldDB" id="A0A327NFV3"/>
<keyword evidence="1" id="KW-0732">Signal</keyword>
<comment type="caution">
    <text evidence="3">The sequence shown here is derived from an EMBL/GenBank/DDBJ whole genome shotgun (WGS) entry which is preliminary data.</text>
</comment>
<sequence>MKSVRFTFLFVSISLLLVSTKLLAQTIRQRSTTEGLNLGIQGHYMGWSSDYFQFLDERSGSGPGIGGRVGYGFNQRFEVFAQYDFTSLNSTNIAAQSFHFTHTTAGVRFNFSATTHALRPYAEVGYAYQTGKADQVLNSNGGRDNLIFKGGSLHVGAGINYFIALPVAISLNGSLQAGAKSPVSINGFSTTDKADVAAFRISLGVLLFLSELF</sequence>
<dbReference type="Gene3D" id="2.40.160.20">
    <property type="match status" value="1"/>
</dbReference>
<proteinExistence type="predicted"/>
<gene>
    <name evidence="3" type="ORF">HMF3257_03305</name>
</gene>
<feature type="domain" description="Outer membrane protein beta-barrel" evidence="2">
    <location>
        <begin position="34"/>
        <end position="165"/>
    </location>
</feature>
<dbReference type="EMBL" id="QLII01000001">
    <property type="protein sequence ID" value="RAI73683.1"/>
    <property type="molecule type" value="Genomic_DNA"/>
</dbReference>
<evidence type="ECO:0000259" key="2">
    <source>
        <dbReference type="Pfam" id="PF13505"/>
    </source>
</evidence>
<dbReference type="SUPFAM" id="SSF56925">
    <property type="entry name" value="OMPA-like"/>
    <property type="match status" value="1"/>
</dbReference>
<evidence type="ECO:0000313" key="3">
    <source>
        <dbReference type="EMBL" id="RAI73683.1"/>
    </source>
</evidence>
<dbReference type="InterPro" id="IPR027385">
    <property type="entry name" value="Beta-barrel_OMP"/>
</dbReference>
<dbReference type="RefSeq" id="WP_111340562.1">
    <property type="nucleotide sequence ID" value="NZ_QLII01000001.1"/>
</dbReference>
<dbReference type="Pfam" id="PF13505">
    <property type="entry name" value="OMP_b-brl"/>
    <property type="match status" value="1"/>
</dbReference>
<protein>
    <recommendedName>
        <fullName evidence="2">Outer membrane protein beta-barrel domain-containing protein</fullName>
    </recommendedName>
</protein>
<evidence type="ECO:0000313" key="4">
    <source>
        <dbReference type="Proteomes" id="UP000249016"/>
    </source>
</evidence>
<evidence type="ECO:0000256" key="1">
    <source>
        <dbReference type="ARBA" id="ARBA00022729"/>
    </source>
</evidence>
<accession>A0A327NFV3</accession>
<dbReference type="GO" id="GO:0019867">
    <property type="term" value="C:outer membrane"/>
    <property type="evidence" value="ECO:0007669"/>
    <property type="project" value="InterPro"/>
</dbReference>
<dbReference type="Proteomes" id="UP000249016">
    <property type="component" value="Unassembled WGS sequence"/>
</dbReference>
<name>A0A327NFV3_9BACT</name>
<dbReference type="InterPro" id="IPR006315">
    <property type="entry name" value="OM_autotransptr_brl_dom"/>
</dbReference>
<dbReference type="OrthoDB" id="947084at2"/>
<dbReference type="InterPro" id="IPR011250">
    <property type="entry name" value="OMP/PagP_B-barrel"/>
</dbReference>
<keyword evidence="4" id="KW-1185">Reference proteome</keyword>
<reference evidence="3 4" key="1">
    <citation type="submission" date="2018-06" db="EMBL/GenBank/DDBJ databases">
        <title>Spirosoma sp. HMF3257 Genome sequencing and assembly.</title>
        <authorList>
            <person name="Kang H."/>
            <person name="Cha I."/>
            <person name="Kim H."/>
            <person name="Kang J."/>
            <person name="Joh K."/>
        </authorList>
    </citation>
    <scope>NUCLEOTIDE SEQUENCE [LARGE SCALE GENOMIC DNA]</scope>
    <source>
        <strain evidence="3 4">HMF3257</strain>
    </source>
</reference>
<organism evidence="3 4">
    <name type="scientific">Spirosoma telluris</name>
    <dbReference type="NCBI Taxonomy" id="2183553"/>
    <lineage>
        <taxon>Bacteria</taxon>
        <taxon>Pseudomonadati</taxon>
        <taxon>Bacteroidota</taxon>
        <taxon>Cytophagia</taxon>
        <taxon>Cytophagales</taxon>
        <taxon>Cytophagaceae</taxon>
        <taxon>Spirosoma</taxon>
    </lineage>
</organism>
<dbReference type="NCBIfam" id="TIGR01414">
    <property type="entry name" value="autotrans_barl"/>
    <property type="match status" value="1"/>
</dbReference>